<keyword evidence="8" id="KW-1185">Reference proteome</keyword>
<evidence type="ECO:0000313" key="8">
    <source>
        <dbReference type="Proteomes" id="UP000030669"/>
    </source>
</evidence>
<dbReference type="InterPro" id="IPR029058">
    <property type="entry name" value="AB_hydrolase_fold"/>
</dbReference>
<dbReference type="HOGENOM" id="CLU_008523_12_3_1"/>
<dbReference type="GO" id="GO:0006508">
    <property type="term" value="P:proteolysis"/>
    <property type="evidence" value="ECO:0007669"/>
    <property type="project" value="UniProtKB-KW"/>
</dbReference>
<reference evidence="7 8" key="1">
    <citation type="journal article" date="2012" name="Science">
        <title>The Paleozoic origin of enzymatic lignin decomposition reconstructed from 31 fungal genomes.</title>
        <authorList>
            <person name="Floudas D."/>
            <person name="Binder M."/>
            <person name="Riley R."/>
            <person name="Barry K."/>
            <person name="Blanchette R.A."/>
            <person name="Henrissat B."/>
            <person name="Martinez A.T."/>
            <person name="Otillar R."/>
            <person name="Spatafora J.W."/>
            <person name="Yadav J.S."/>
            <person name="Aerts A."/>
            <person name="Benoit I."/>
            <person name="Boyd A."/>
            <person name="Carlson A."/>
            <person name="Copeland A."/>
            <person name="Coutinho P.M."/>
            <person name="de Vries R.P."/>
            <person name="Ferreira P."/>
            <person name="Findley K."/>
            <person name="Foster B."/>
            <person name="Gaskell J."/>
            <person name="Glotzer D."/>
            <person name="Gorecki P."/>
            <person name="Heitman J."/>
            <person name="Hesse C."/>
            <person name="Hori C."/>
            <person name="Igarashi K."/>
            <person name="Jurgens J.A."/>
            <person name="Kallen N."/>
            <person name="Kersten P."/>
            <person name="Kohler A."/>
            <person name="Kuees U."/>
            <person name="Kumar T.K.A."/>
            <person name="Kuo A."/>
            <person name="LaButti K."/>
            <person name="Larrondo L.F."/>
            <person name="Lindquist E."/>
            <person name="Ling A."/>
            <person name="Lombard V."/>
            <person name="Lucas S."/>
            <person name="Lundell T."/>
            <person name="Martin R."/>
            <person name="McLaughlin D.J."/>
            <person name="Morgenstern I."/>
            <person name="Morin E."/>
            <person name="Murat C."/>
            <person name="Nagy L.G."/>
            <person name="Nolan M."/>
            <person name="Ohm R.A."/>
            <person name="Patyshakuliyeva A."/>
            <person name="Rokas A."/>
            <person name="Ruiz-Duenas F.J."/>
            <person name="Sabat G."/>
            <person name="Salamov A."/>
            <person name="Samejima M."/>
            <person name="Schmutz J."/>
            <person name="Slot J.C."/>
            <person name="St John F."/>
            <person name="Stenlid J."/>
            <person name="Sun H."/>
            <person name="Sun S."/>
            <person name="Syed K."/>
            <person name="Tsang A."/>
            <person name="Wiebenga A."/>
            <person name="Young D."/>
            <person name="Pisabarro A."/>
            <person name="Eastwood D.C."/>
            <person name="Martin F."/>
            <person name="Cullen D."/>
            <person name="Grigoriev I.V."/>
            <person name="Hibbett D.S."/>
        </authorList>
    </citation>
    <scope>NUCLEOTIDE SEQUENCE [LARGE SCALE GENOMIC DNA]</scope>
    <source>
        <strain evidence="7 8">ATCC 11539</strain>
    </source>
</reference>
<dbReference type="InterPro" id="IPR001563">
    <property type="entry name" value="Peptidase_S10"/>
</dbReference>
<name>S7RQ47_GLOTA</name>
<dbReference type="KEGG" id="gtr:GLOTRDRAFT_121369"/>
<feature type="signal peptide" evidence="6">
    <location>
        <begin position="1"/>
        <end position="28"/>
    </location>
</feature>
<dbReference type="PANTHER" id="PTHR11802">
    <property type="entry name" value="SERINE PROTEASE FAMILY S10 SERINE CARBOXYPEPTIDASE"/>
    <property type="match status" value="1"/>
</dbReference>
<keyword evidence="4 7" id="KW-0378">Hydrolase</keyword>
<dbReference type="Proteomes" id="UP000030669">
    <property type="component" value="Unassembled WGS sequence"/>
</dbReference>
<comment type="similarity">
    <text evidence="1">Belongs to the peptidase S10 family.</text>
</comment>
<keyword evidence="6" id="KW-0732">Signal</keyword>
<dbReference type="RefSeq" id="XP_007866187.1">
    <property type="nucleotide sequence ID" value="XM_007867996.1"/>
</dbReference>
<dbReference type="PRINTS" id="PR00724">
    <property type="entry name" value="CRBOXYPTASEC"/>
</dbReference>
<keyword evidence="2" id="KW-0121">Carboxypeptidase</keyword>
<protein>
    <submittedName>
        <fullName evidence="7">Alpha/beta-hydrolase</fullName>
    </submittedName>
</protein>
<dbReference type="Pfam" id="PF00450">
    <property type="entry name" value="Peptidase_S10"/>
    <property type="match status" value="1"/>
</dbReference>
<evidence type="ECO:0000256" key="1">
    <source>
        <dbReference type="ARBA" id="ARBA00009431"/>
    </source>
</evidence>
<evidence type="ECO:0000256" key="5">
    <source>
        <dbReference type="ARBA" id="ARBA00023180"/>
    </source>
</evidence>
<gene>
    <name evidence="7" type="ORF">GLOTRDRAFT_121369</name>
</gene>
<accession>S7RQ47</accession>
<proteinExistence type="inferred from homology"/>
<evidence type="ECO:0000256" key="6">
    <source>
        <dbReference type="SAM" id="SignalP"/>
    </source>
</evidence>
<dbReference type="GeneID" id="19300738"/>
<dbReference type="EMBL" id="KB469302">
    <property type="protein sequence ID" value="EPQ55004.1"/>
    <property type="molecule type" value="Genomic_DNA"/>
</dbReference>
<feature type="chain" id="PRO_5004544248" evidence="6">
    <location>
        <begin position="29"/>
        <end position="500"/>
    </location>
</feature>
<evidence type="ECO:0000313" key="7">
    <source>
        <dbReference type="EMBL" id="EPQ55004.1"/>
    </source>
</evidence>
<organism evidence="7 8">
    <name type="scientific">Gloeophyllum trabeum (strain ATCC 11539 / FP-39264 / Madison 617)</name>
    <name type="common">Brown rot fungus</name>
    <dbReference type="NCBI Taxonomy" id="670483"/>
    <lineage>
        <taxon>Eukaryota</taxon>
        <taxon>Fungi</taxon>
        <taxon>Dikarya</taxon>
        <taxon>Basidiomycota</taxon>
        <taxon>Agaricomycotina</taxon>
        <taxon>Agaricomycetes</taxon>
        <taxon>Gloeophyllales</taxon>
        <taxon>Gloeophyllaceae</taxon>
        <taxon>Gloeophyllum</taxon>
    </lineage>
</organism>
<dbReference type="SUPFAM" id="SSF53474">
    <property type="entry name" value="alpha/beta-Hydrolases"/>
    <property type="match status" value="1"/>
</dbReference>
<evidence type="ECO:0000256" key="2">
    <source>
        <dbReference type="ARBA" id="ARBA00022645"/>
    </source>
</evidence>
<dbReference type="OrthoDB" id="443318at2759"/>
<dbReference type="eggNOG" id="KOG1282">
    <property type="taxonomic scope" value="Eukaryota"/>
</dbReference>
<dbReference type="Gene3D" id="3.40.50.1820">
    <property type="entry name" value="alpha/beta hydrolase"/>
    <property type="match status" value="1"/>
</dbReference>
<evidence type="ECO:0000256" key="3">
    <source>
        <dbReference type="ARBA" id="ARBA00022670"/>
    </source>
</evidence>
<dbReference type="OMA" id="WSWHRIT"/>
<dbReference type="AlphaFoldDB" id="S7RQ47"/>
<sequence>MCIMQFKSTFSSLLLSFLISSLATFVVGSPIESDASRNATITFSNPEAEKYYVDGSKIPEVDWDAGPSWSGLMPISSHPNETRKLFFWFWPTNNASHANDVTFWTNGGPGCSSLQGLLTENGPISWNWGQAAPTPNKWSWTNLSHMLWVEQPIGTGFTEGDPTINNDADLAEQFYGFMQQFLEVFSELKGKNFYVSGESFGGFYVPHIAHYIYEHPGLDLHLKGMWLSDPSISYTVVQYEIPTLKFVKDNKNVFPLNSTFMADIEKRSDECGYTDYVDTYVTYPPKGPLPMPKGNNGSVAAPGHCQIRDRVRNAAQKLNPAFNKFRVTDQWPAPWSVLGWPHSSIQKFVYFNRTDVQDAIHAPHVKWEACTDEHVYVSEKSGRPHADTSTPTAFTVLPEVIEKSERVVIAHGMADFMLVAEGTRIAIQNMTWNGAQGFQKPIEPESFTLKHHGVYGNAHTERNLTYVEIYFSGHYVPQFTPWAAYSTFAYLLGRQDSPSS</sequence>
<dbReference type="PANTHER" id="PTHR11802:SF479">
    <property type="entry name" value="CARBOXYPEPTIDASE"/>
    <property type="match status" value="1"/>
</dbReference>
<dbReference type="GO" id="GO:0004185">
    <property type="term" value="F:serine-type carboxypeptidase activity"/>
    <property type="evidence" value="ECO:0007669"/>
    <property type="project" value="InterPro"/>
</dbReference>
<evidence type="ECO:0000256" key="4">
    <source>
        <dbReference type="ARBA" id="ARBA00022801"/>
    </source>
</evidence>
<keyword evidence="5" id="KW-0325">Glycoprotein</keyword>
<keyword evidence="3" id="KW-0645">Protease</keyword>